<gene>
    <name evidence="1" type="ORF">SAMN05444401_3094</name>
</gene>
<dbReference type="EMBL" id="FQZO01000005">
    <property type="protein sequence ID" value="SHJ45840.1"/>
    <property type="molecule type" value="Genomic_DNA"/>
</dbReference>
<protein>
    <submittedName>
        <fullName evidence="1">Uncharacterized protein</fullName>
    </submittedName>
</protein>
<dbReference type="STRING" id="1121298.SAMN05444401_3094"/>
<evidence type="ECO:0000313" key="2">
    <source>
        <dbReference type="Proteomes" id="UP000184080"/>
    </source>
</evidence>
<accession>A0A1M6JGL9</accession>
<dbReference type="OrthoDB" id="5638364at2"/>
<name>A0A1M6JGL9_9CLOT</name>
<dbReference type="AlphaFoldDB" id="A0A1M6JGL9"/>
<reference evidence="1 2" key="1">
    <citation type="submission" date="2016-11" db="EMBL/GenBank/DDBJ databases">
        <authorList>
            <person name="Jaros S."/>
            <person name="Januszkiewicz K."/>
            <person name="Wedrychowicz H."/>
        </authorList>
    </citation>
    <scope>NUCLEOTIDE SEQUENCE [LARGE SCALE GENOMIC DNA]</scope>
    <source>
        <strain evidence="1 2">DSM 21864</strain>
    </source>
</reference>
<proteinExistence type="predicted"/>
<evidence type="ECO:0000313" key="1">
    <source>
        <dbReference type="EMBL" id="SHJ45840.1"/>
    </source>
</evidence>
<dbReference type="Proteomes" id="UP000184080">
    <property type="component" value="Unassembled WGS sequence"/>
</dbReference>
<keyword evidence="2" id="KW-1185">Reference proteome</keyword>
<organism evidence="1 2">
    <name type="scientific">Clostridium amylolyticum</name>
    <dbReference type="NCBI Taxonomy" id="1121298"/>
    <lineage>
        <taxon>Bacteria</taxon>
        <taxon>Bacillati</taxon>
        <taxon>Bacillota</taxon>
        <taxon>Clostridia</taxon>
        <taxon>Eubacteriales</taxon>
        <taxon>Clostridiaceae</taxon>
        <taxon>Clostridium</taxon>
    </lineage>
</organism>
<dbReference type="RefSeq" id="WP_073008617.1">
    <property type="nucleotide sequence ID" value="NZ_FQZO01000005.1"/>
</dbReference>
<sequence>MKINFTRNQFEALMDLMRLNLQLINESESKEYKEYSSLIQYILSYEDLHNALSDNDYQEETALSYDKEPGSLSLKEEYDENAFWRELCKRLAASKLFEEGFEINCDNYEEYESKKRSLELIYFKKFKAMEYNIDLEGKATK</sequence>